<reference evidence="4" key="1">
    <citation type="submission" date="2017-04" db="EMBL/GenBank/DDBJ databases">
        <authorList>
            <person name="Varghese N."/>
            <person name="Submissions S."/>
        </authorList>
    </citation>
    <scope>NUCLEOTIDE SEQUENCE [LARGE SCALE GENOMIC DNA]</scope>
    <source>
        <strain evidence="4">RKEM611</strain>
    </source>
</reference>
<dbReference type="SMART" id="SM00062">
    <property type="entry name" value="PBPb"/>
    <property type="match status" value="1"/>
</dbReference>
<dbReference type="EMBL" id="FWZT01000012">
    <property type="protein sequence ID" value="SMF41052.1"/>
    <property type="molecule type" value="Genomic_DNA"/>
</dbReference>
<keyword evidence="1" id="KW-0732">Signal</keyword>
<accession>A0A1Y6C1U9</accession>
<dbReference type="Pfam" id="PF00497">
    <property type="entry name" value="SBP_bac_3"/>
    <property type="match status" value="1"/>
</dbReference>
<dbReference type="Proteomes" id="UP000192907">
    <property type="component" value="Unassembled WGS sequence"/>
</dbReference>
<dbReference type="AlphaFoldDB" id="A0A1Y6C1U9"/>
<evidence type="ECO:0000313" key="4">
    <source>
        <dbReference type="Proteomes" id="UP000192907"/>
    </source>
</evidence>
<organism evidence="3 4">
    <name type="scientific">Pseudobacteriovorax antillogorgiicola</name>
    <dbReference type="NCBI Taxonomy" id="1513793"/>
    <lineage>
        <taxon>Bacteria</taxon>
        <taxon>Pseudomonadati</taxon>
        <taxon>Bdellovibrionota</taxon>
        <taxon>Oligoflexia</taxon>
        <taxon>Oligoflexales</taxon>
        <taxon>Pseudobacteriovoracaceae</taxon>
        <taxon>Pseudobacteriovorax</taxon>
    </lineage>
</organism>
<proteinExistence type="predicted"/>
<dbReference type="SUPFAM" id="SSF53850">
    <property type="entry name" value="Periplasmic binding protein-like II"/>
    <property type="match status" value="1"/>
</dbReference>
<dbReference type="STRING" id="1513793.SAMN06296036_112128"/>
<keyword evidence="4" id="KW-1185">Reference proteome</keyword>
<evidence type="ECO:0000256" key="1">
    <source>
        <dbReference type="ARBA" id="ARBA00022729"/>
    </source>
</evidence>
<sequence length="251" mass="28663">MSISLFRLLTFAILILGKSKSNLFAEVKSLTMVTLDWSPYYGKNLKNQGVITDIVKHAFQGSYATSLDFMPWSRAMVMVETGEYDILMGAYYTKERAQRYFVSDCIYSVKVRLATLSDSKILSYSDLRDLSGYKIGVSHGFANSEVFDNADYLTKDTAKNPLLNIRKLLTRRVDMIVVAEEVLNHQFTKSKKSDRKKLVFIDPILSINTLHIMASKKKDSNLLIIKDFNEGLRKIRENGTYASILKKHDFP</sequence>
<dbReference type="InterPro" id="IPR001638">
    <property type="entry name" value="Solute-binding_3/MltF_N"/>
</dbReference>
<dbReference type="RefSeq" id="WP_132320533.1">
    <property type="nucleotide sequence ID" value="NZ_FWZT01000012.1"/>
</dbReference>
<name>A0A1Y6C1U9_9BACT</name>
<gene>
    <name evidence="3" type="ORF">SAMN06296036_112128</name>
</gene>
<feature type="domain" description="Solute-binding protein family 3/N-terminal" evidence="2">
    <location>
        <begin position="29"/>
        <end position="251"/>
    </location>
</feature>
<protein>
    <submittedName>
        <fullName evidence="3">Amino acid ABC transporter substrate-binding protein, PAAT family</fullName>
    </submittedName>
</protein>
<evidence type="ECO:0000259" key="2">
    <source>
        <dbReference type="SMART" id="SM00062"/>
    </source>
</evidence>
<evidence type="ECO:0000313" key="3">
    <source>
        <dbReference type="EMBL" id="SMF41052.1"/>
    </source>
</evidence>
<dbReference type="PANTHER" id="PTHR35936">
    <property type="entry name" value="MEMBRANE-BOUND LYTIC MUREIN TRANSGLYCOSYLASE F"/>
    <property type="match status" value="1"/>
</dbReference>
<dbReference type="Gene3D" id="3.40.190.10">
    <property type="entry name" value="Periplasmic binding protein-like II"/>
    <property type="match status" value="2"/>
</dbReference>
<dbReference type="PANTHER" id="PTHR35936:SF25">
    <property type="entry name" value="ABC TRANSPORTER SUBSTRATE-BINDING PROTEIN"/>
    <property type="match status" value="1"/>
</dbReference>
<dbReference type="OrthoDB" id="5296667at2"/>